<sequence>DMEEMDDLLIATTRLVLTLQRGILTSVHHGFGPYYGITWDEKYIYLVARGAQRAPRVIGNEKVLVLRPNFDWIGEFEGDLVSLHQIHFSNGQLFICNTGRDRVDVITVNPLNSNDYSIRAMKTDPDDNDLWINSVWTNQDGIYVVEHRRGPSKIKHINNKLELLGEETGMGDKMHNVYIEDGKMIVCSSDAECVIIRDLSTGKDRVIDTSQYARDSHGVSLEQRTVGTSGSLKE</sequence>
<name>X1J044_9ZZZZ</name>
<dbReference type="AlphaFoldDB" id="X1J044"/>
<dbReference type="EMBL" id="BARU01028832">
    <property type="protein sequence ID" value="GAH74870.1"/>
    <property type="molecule type" value="Genomic_DNA"/>
</dbReference>
<accession>X1J044</accession>
<dbReference type="SUPFAM" id="SSF75011">
    <property type="entry name" value="3-carboxy-cis,cis-mucoante lactonizing enzyme"/>
    <property type="match status" value="1"/>
</dbReference>
<protein>
    <submittedName>
        <fullName evidence="1">Uncharacterized protein</fullName>
    </submittedName>
</protein>
<comment type="caution">
    <text evidence="1">The sequence shown here is derived from an EMBL/GenBank/DDBJ whole genome shotgun (WGS) entry which is preliminary data.</text>
</comment>
<gene>
    <name evidence="1" type="ORF">S03H2_45976</name>
</gene>
<reference evidence="1" key="1">
    <citation type="journal article" date="2014" name="Front. Microbiol.">
        <title>High frequency of phylogenetically diverse reductive dehalogenase-homologous genes in deep subseafloor sedimentary metagenomes.</title>
        <authorList>
            <person name="Kawai M."/>
            <person name="Futagami T."/>
            <person name="Toyoda A."/>
            <person name="Takaki Y."/>
            <person name="Nishi S."/>
            <person name="Hori S."/>
            <person name="Arai W."/>
            <person name="Tsubouchi T."/>
            <person name="Morono Y."/>
            <person name="Uchiyama I."/>
            <person name="Ito T."/>
            <person name="Fujiyama A."/>
            <person name="Inagaki F."/>
            <person name="Takami H."/>
        </authorList>
    </citation>
    <scope>NUCLEOTIDE SEQUENCE</scope>
    <source>
        <strain evidence="1">Expedition CK06-06</strain>
    </source>
</reference>
<proteinExistence type="predicted"/>
<feature type="non-terminal residue" evidence="1">
    <location>
        <position position="1"/>
    </location>
</feature>
<organism evidence="1">
    <name type="scientific">marine sediment metagenome</name>
    <dbReference type="NCBI Taxonomy" id="412755"/>
    <lineage>
        <taxon>unclassified sequences</taxon>
        <taxon>metagenomes</taxon>
        <taxon>ecological metagenomes</taxon>
    </lineage>
</organism>
<evidence type="ECO:0000313" key="1">
    <source>
        <dbReference type="EMBL" id="GAH74870.1"/>
    </source>
</evidence>